<evidence type="ECO:0000256" key="9">
    <source>
        <dbReference type="ARBA" id="ARBA00022975"/>
    </source>
</evidence>
<comment type="similarity">
    <text evidence="3 11">Belongs to the UMP kinase family.</text>
</comment>
<comment type="caution">
    <text evidence="11">Lacks conserved residue(s) required for the propagation of feature annotation.</text>
</comment>
<dbReference type="GO" id="GO:0044210">
    <property type="term" value="P:'de novo' CTP biosynthetic process"/>
    <property type="evidence" value="ECO:0007669"/>
    <property type="project" value="UniProtKB-UniRule"/>
</dbReference>
<dbReference type="InterPro" id="IPR011817">
    <property type="entry name" value="Uridylate_kinase"/>
</dbReference>
<evidence type="ECO:0000256" key="1">
    <source>
        <dbReference type="ARBA" id="ARBA00004496"/>
    </source>
</evidence>
<sequence>MDKPKYERVLIKLGGEALLGKRQYGIDVDATKEVALQIKEIHELGVQTALTIGSGNIFRGLAGEKEGMDRATADYMGMLATVINGLALQDALEKIGTDTRLQSAIEMKAVAEPFIRRRAIRHMEKGRVVLLAAGVGSPYFTTDTGAALRALELKCEVLLKATKVDGIYEKDPLKYPNAKRFNTIKYIDAIREEGIKIMDTAALSLCMENKLPIVVFNLFQKGNLKRVVMGENVGTKVEA</sequence>
<dbReference type="CDD" id="cd04254">
    <property type="entry name" value="AAK_UMPK-PyrH-Ec"/>
    <property type="match status" value="1"/>
</dbReference>
<feature type="binding site" evidence="11">
    <location>
        <position position="171"/>
    </location>
    <ligand>
        <name>ATP</name>
        <dbReference type="ChEBI" id="CHEBI:30616"/>
    </ligand>
</feature>
<comment type="subunit">
    <text evidence="11">Homohexamer.</text>
</comment>
<keyword evidence="9 11" id="KW-0665">Pyrimidine biosynthesis</keyword>
<feature type="binding site" evidence="11">
    <location>
        <position position="74"/>
    </location>
    <ligand>
        <name>UMP</name>
        <dbReference type="ChEBI" id="CHEBI:57865"/>
    </ligand>
</feature>
<feature type="binding site" evidence="11">
    <location>
        <position position="168"/>
    </location>
    <ligand>
        <name>ATP</name>
        <dbReference type="ChEBI" id="CHEBI:30616"/>
    </ligand>
</feature>
<comment type="activity regulation">
    <text evidence="11">Inhibited by UTP.</text>
</comment>
<keyword evidence="5 11" id="KW-0808">Transferase</keyword>
<gene>
    <name evidence="11" type="primary">pyrH</name>
    <name evidence="13" type="ORF">A2785_03500</name>
</gene>
<dbReference type="EMBL" id="MHCI01000009">
    <property type="protein sequence ID" value="OGY16884.1"/>
    <property type="molecule type" value="Genomic_DNA"/>
</dbReference>
<feature type="binding site" evidence="11">
    <location>
        <begin position="12"/>
        <end position="15"/>
    </location>
    <ligand>
        <name>ATP</name>
        <dbReference type="ChEBI" id="CHEBI:30616"/>
    </ligand>
</feature>
<comment type="subcellular location">
    <subcellularLocation>
        <location evidence="1 11">Cytoplasm</location>
    </subcellularLocation>
</comment>
<dbReference type="PIRSF" id="PIRSF005650">
    <property type="entry name" value="Uridylate_kin"/>
    <property type="match status" value="1"/>
</dbReference>
<dbReference type="Pfam" id="PF00696">
    <property type="entry name" value="AA_kinase"/>
    <property type="match status" value="1"/>
</dbReference>
<keyword evidence="8 11" id="KW-0067">ATP-binding</keyword>
<dbReference type="InterPro" id="IPR015963">
    <property type="entry name" value="Uridylate_kinase_bac"/>
</dbReference>
<evidence type="ECO:0000256" key="7">
    <source>
        <dbReference type="ARBA" id="ARBA00022777"/>
    </source>
</evidence>
<feature type="binding site" evidence="11">
    <location>
        <begin position="135"/>
        <end position="142"/>
    </location>
    <ligand>
        <name>UMP</name>
        <dbReference type="ChEBI" id="CHEBI:57865"/>
    </ligand>
</feature>
<comment type="pathway">
    <text evidence="2 11">Pyrimidine metabolism; CTP biosynthesis via de novo pathway; UDP from UMP (UMPK route): step 1/1.</text>
</comment>
<evidence type="ECO:0000256" key="4">
    <source>
        <dbReference type="ARBA" id="ARBA00022490"/>
    </source>
</evidence>
<evidence type="ECO:0000256" key="5">
    <source>
        <dbReference type="ARBA" id="ARBA00022679"/>
    </source>
</evidence>
<dbReference type="SUPFAM" id="SSF53633">
    <property type="entry name" value="Carbamate kinase-like"/>
    <property type="match status" value="1"/>
</dbReference>
<proteinExistence type="inferred from homology"/>
<evidence type="ECO:0000256" key="3">
    <source>
        <dbReference type="ARBA" id="ARBA00007614"/>
    </source>
</evidence>
<evidence type="ECO:0000313" key="14">
    <source>
        <dbReference type="Proteomes" id="UP000179069"/>
    </source>
</evidence>
<feature type="domain" description="Aspartate/glutamate/uridylate kinase" evidence="12">
    <location>
        <begin position="8"/>
        <end position="217"/>
    </location>
</feature>
<dbReference type="FunFam" id="3.40.1160.10:FF:000001">
    <property type="entry name" value="Uridylate kinase"/>
    <property type="match status" value="1"/>
</dbReference>
<reference evidence="13 14" key="1">
    <citation type="journal article" date="2016" name="Nat. Commun.">
        <title>Thousands of microbial genomes shed light on interconnected biogeochemical processes in an aquifer system.</title>
        <authorList>
            <person name="Anantharaman K."/>
            <person name="Brown C.T."/>
            <person name="Hug L.A."/>
            <person name="Sharon I."/>
            <person name="Castelle C.J."/>
            <person name="Probst A.J."/>
            <person name="Thomas B.C."/>
            <person name="Singh A."/>
            <person name="Wilkins M.J."/>
            <person name="Karaoz U."/>
            <person name="Brodie E.L."/>
            <person name="Williams K.H."/>
            <person name="Hubbard S.S."/>
            <person name="Banfield J.F."/>
        </authorList>
    </citation>
    <scope>NUCLEOTIDE SEQUENCE [LARGE SCALE GENOMIC DNA]</scope>
</reference>
<feature type="binding site" evidence="11">
    <location>
        <position position="162"/>
    </location>
    <ligand>
        <name>ATP</name>
        <dbReference type="ChEBI" id="CHEBI:30616"/>
    </ligand>
</feature>
<dbReference type="UniPathway" id="UPA00159">
    <property type="reaction ID" value="UER00275"/>
</dbReference>
<dbReference type="GO" id="GO:0005524">
    <property type="term" value="F:ATP binding"/>
    <property type="evidence" value="ECO:0007669"/>
    <property type="project" value="UniProtKB-KW"/>
</dbReference>
<keyword evidence="6 11" id="KW-0547">Nucleotide-binding</keyword>
<comment type="catalytic activity">
    <reaction evidence="10 11">
        <text>UMP + ATP = UDP + ADP</text>
        <dbReference type="Rhea" id="RHEA:24400"/>
        <dbReference type="ChEBI" id="CHEBI:30616"/>
        <dbReference type="ChEBI" id="CHEBI:57865"/>
        <dbReference type="ChEBI" id="CHEBI:58223"/>
        <dbReference type="ChEBI" id="CHEBI:456216"/>
        <dbReference type="EC" id="2.7.4.22"/>
    </reaction>
</comment>
<evidence type="ECO:0000256" key="6">
    <source>
        <dbReference type="ARBA" id="ARBA00022741"/>
    </source>
</evidence>
<dbReference type="Proteomes" id="UP000179069">
    <property type="component" value="Unassembled WGS sequence"/>
</dbReference>
<name>A0A1G1VNG0_9BACT</name>
<keyword evidence="4 11" id="KW-0963">Cytoplasm</keyword>
<feature type="binding site" evidence="11">
    <location>
        <position position="55"/>
    </location>
    <ligand>
        <name>ATP</name>
        <dbReference type="ChEBI" id="CHEBI:30616"/>
    </ligand>
</feature>
<dbReference type="EC" id="2.7.4.22" evidence="11"/>
<evidence type="ECO:0000313" key="13">
    <source>
        <dbReference type="EMBL" id="OGY16884.1"/>
    </source>
</evidence>
<dbReference type="PANTHER" id="PTHR42833">
    <property type="entry name" value="URIDYLATE KINASE"/>
    <property type="match status" value="1"/>
</dbReference>
<keyword evidence="7 11" id="KW-0418">Kinase</keyword>
<dbReference type="InterPro" id="IPR036393">
    <property type="entry name" value="AceGlu_kinase-like_sf"/>
</dbReference>
<dbReference type="AlphaFoldDB" id="A0A1G1VNG0"/>
<protein>
    <recommendedName>
        <fullName evidence="11">Uridylate kinase</fullName>
        <shortName evidence="11">UK</shortName>
        <ecNumber evidence="11">2.7.4.22</ecNumber>
    </recommendedName>
    <alternativeName>
        <fullName evidence="11">Uridine monophosphate kinase</fullName>
        <shortName evidence="11">UMP kinase</shortName>
        <shortName evidence="11">UMPK</shortName>
    </alternativeName>
</protein>
<evidence type="ECO:0000259" key="12">
    <source>
        <dbReference type="Pfam" id="PF00696"/>
    </source>
</evidence>
<feature type="binding site" evidence="11">
    <location>
        <position position="59"/>
    </location>
    <ligand>
        <name>ATP</name>
        <dbReference type="ChEBI" id="CHEBI:30616"/>
    </ligand>
</feature>
<dbReference type="GO" id="GO:0006225">
    <property type="term" value="P:UDP biosynthetic process"/>
    <property type="evidence" value="ECO:0007669"/>
    <property type="project" value="TreeGrafter"/>
</dbReference>
<accession>A0A1G1VNG0</accession>
<comment type="caution">
    <text evidence="13">The sequence shown here is derived from an EMBL/GenBank/DDBJ whole genome shotgun (WGS) entry which is preliminary data.</text>
</comment>
<dbReference type="GO" id="GO:0033862">
    <property type="term" value="F:UMP kinase activity"/>
    <property type="evidence" value="ECO:0007669"/>
    <property type="project" value="UniProtKB-EC"/>
</dbReference>
<evidence type="ECO:0000256" key="11">
    <source>
        <dbReference type="HAMAP-Rule" id="MF_01220"/>
    </source>
</evidence>
<dbReference type="Gene3D" id="3.40.1160.10">
    <property type="entry name" value="Acetylglutamate kinase-like"/>
    <property type="match status" value="1"/>
</dbReference>
<dbReference type="HAMAP" id="MF_01220_B">
    <property type="entry name" value="PyrH_B"/>
    <property type="match status" value="1"/>
</dbReference>
<organism evidence="13 14">
    <name type="scientific">Candidatus Chisholmbacteria bacterium RIFCSPHIGHO2_01_FULL_49_18</name>
    <dbReference type="NCBI Taxonomy" id="1797590"/>
    <lineage>
        <taxon>Bacteria</taxon>
        <taxon>Candidatus Chisholmiibacteriota</taxon>
    </lineage>
</organism>
<evidence type="ECO:0000256" key="8">
    <source>
        <dbReference type="ARBA" id="ARBA00022840"/>
    </source>
</evidence>
<dbReference type="NCBIfam" id="TIGR02075">
    <property type="entry name" value="pyrH_bact"/>
    <property type="match status" value="1"/>
</dbReference>
<evidence type="ECO:0000256" key="10">
    <source>
        <dbReference type="ARBA" id="ARBA00047767"/>
    </source>
</evidence>
<dbReference type="InterPro" id="IPR001048">
    <property type="entry name" value="Asp/Glu/Uridylate_kinase"/>
</dbReference>
<comment type="function">
    <text evidence="11">Catalyzes the reversible phosphorylation of UMP to UDP.</text>
</comment>
<evidence type="ECO:0000256" key="2">
    <source>
        <dbReference type="ARBA" id="ARBA00004791"/>
    </source>
</evidence>
<dbReference type="PANTHER" id="PTHR42833:SF4">
    <property type="entry name" value="URIDYLATE KINASE PUMPKIN, CHLOROPLASTIC"/>
    <property type="match status" value="1"/>
</dbReference>
<dbReference type="GO" id="GO:0005737">
    <property type="term" value="C:cytoplasm"/>
    <property type="evidence" value="ECO:0007669"/>
    <property type="project" value="UniProtKB-SubCell"/>
</dbReference>